<dbReference type="InterPro" id="IPR035418">
    <property type="entry name" value="AraC-bd_2"/>
</dbReference>
<comment type="caution">
    <text evidence="5">The sequence shown here is derived from an EMBL/GenBank/DDBJ whole genome shotgun (WGS) entry which is preliminary data.</text>
</comment>
<reference evidence="5 6" key="1">
    <citation type="submission" date="2024-06" db="EMBL/GenBank/DDBJ databases">
        <title>The Natural Products Discovery Center: Release of the First 8490 Sequenced Strains for Exploring Actinobacteria Biosynthetic Diversity.</title>
        <authorList>
            <person name="Kalkreuter E."/>
            <person name="Kautsar S.A."/>
            <person name="Yang D."/>
            <person name="Bader C.D."/>
            <person name="Teijaro C.N."/>
            <person name="Fluegel L."/>
            <person name="Davis C.M."/>
            <person name="Simpson J.R."/>
            <person name="Lauterbach L."/>
            <person name="Steele A.D."/>
            <person name="Gui C."/>
            <person name="Meng S."/>
            <person name="Li G."/>
            <person name="Viehrig K."/>
            <person name="Ye F."/>
            <person name="Su P."/>
            <person name="Kiefer A.F."/>
            <person name="Nichols A."/>
            <person name="Cepeda A.J."/>
            <person name="Yan W."/>
            <person name="Fan B."/>
            <person name="Jiang Y."/>
            <person name="Adhikari A."/>
            <person name="Zheng C.-J."/>
            <person name="Schuster L."/>
            <person name="Cowan T.M."/>
            <person name="Smanski M.J."/>
            <person name="Chevrette M.G."/>
            <person name="De Carvalho L.P.S."/>
            <person name="Shen B."/>
        </authorList>
    </citation>
    <scope>NUCLEOTIDE SEQUENCE [LARGE SCALE GENOMIC DNA]</scope>
    <source>
        <strain evidence="5 6">NPDC048946</strain>
    </source>
</reference>
<dbReference type="RefSeq" id="WP_358360524.1">
    <property type="nucleotide sequence ID" value="NZ_JBEZFP010000104.1"/>
</dbReference>
<dbReference type="SMART" id="SM00342">
    <property type="entry name" value="HTH_ARAC"/>
    <property type="match status" value="1"/>
</dbReference>
<evidence type="ECO:0000313" key="6">
    <source>
        <dbReference type="Proteomes" id="UP001551482"/>
    </source>
</evidence>
<name>A0ABV3DQ86_9ACTN</name>
<dbReference type="InterPro" id="IPR018060">
    <property type="entry name" value="HTH_AraC"/>
</dbReference>
<evidence type="ECO:0000313" key="5">
    <source>
        <dbReference type="EMBL" id="MEU8137921.1"/>
    </source>
</evidence>
<dbReference type="EMBL" id="JBEZFP010000104">
    <property type="protein sequence ID" value="MEU8137921.1"/>
    <property type="molecule type" value="Genomic_DNA"/>
</dbReference>
<evidence type="ECO:0000256" key="1">
    <source>
        <dbReference type="ARBA" id="ARBA00023015"/>
    </source>
</evidence>
<dbReference type="Gene3D" id="1.10.10.60">
    <property type="entry name" value="Homeodomain-like"/>
    <property type="match status" value="1"/>
</dbReference>
<gene>
    <name evidence="5" type="ORF">AB0C36_30975</name>
</gene>
<keyword evidence="6" id="KW-1185">Reference proteome</keyword>
<sequence>MRYHDWAVHDTQSWSSLINALVPMDQRYRGSPAWSAELTIQESESYRLLRFVQNGERTARRTPSQIRRDPGDAHYWVLVPRSGGYSIRQDDRQTVVMPGLASIMLLGETCSMYFPTADCYGFQIPRAALDGRIRVDRPLRRTLDLRSGLGHVVRDMMRSAHSQGAALSGPEFGAVCDRIAELLCMLATGDTKPAQGHLDEIATVVRRYVREHVGHRDLHLSAVARALGWSPRQLRLALQGAGTTFRDVRQEESLRLARDLLADTRPDPTPIGEIAARVGLTPTWFSAAFKARYGETPRNFRARMGAEPRQRQRTRRLKARLRHPITRPGPRNARLKVVS</sequence>
<dbReference type="Proteomes" id="UP001551482">
    <property type="component" value="Unassembled WGS sequence"/>
</dbReference>
<evidence type="ECO:0000259" key="4">
    <source>
        <dbReference type="PROSITE" id="PS01124"/>
    </source>
</evidence>
<organism evidence="5 6">
    <name type="scientific">Streptodolium elevatio</name>
    <dbReference type="NCBI Taxonomy" id="3157996"/>
    <lineage>
        <taxon>Bacteria</taxon>
        <taxon>Bacillati</taxon>
        <taxon>Actinomycetota</taxon>
        <taxon>Actinomycetes</taxon>
        <taxon>Kitasatosporales</taxon>
        <taxon>Streptomycetaceae</taxon>
        <taxon>Streptodolium</taxon>
    </lineage>
</organism>
<protein>
    <submittedName>
        <fullName evidence="5">AraC family transcriptional regulator</fullName>
    </submittedName>
</protein>
<keyword evidence="2" id="KW-0238">DNA-binding</keyword>
<keyword evidence="1" id="KW-0805">Transcription regulation</keyword>
<accession>A0ABV3DQ86</accession>
<dbReference type="Pfam" id="PF12833">
    <property type="entry name" value="HTH_18"/>
    <property type="match status" value="1"/>
</dbReference>
<dbReference type="PANTHER" id="PTHR47894">
    <property type="entry name" value="HTH-TYPE TRANSCRIPTIONAL REGULATOR GADX"/>
    <property type="match status" value="1"/>
</dbReference>
<dbReference type="SUPFAM" id="SSF46689">
    <property type="entry name" value="Homeodomain-like"/>
    <property type="match status" value="1"/>
</dbReference>
<evidence type="ECO:0000256" key="2">
    <source>
        <dbReference type="ARBA" id="ARBA00023125"/>
    </source>
</evidence>
<keyword evidence="3" id="KW-0804">Transcription</keyword>
<evidence type="ECO:0000256" key="3">
    <source>
        <dbReference type="ARBA" id="ARBA00023163"/>
    </source>
</evidence>
<dbReference type="Pfam" id="PF14525">
    <property type="entry name" value="AraC_binding_2"/>
    <property type="match status" value="1"/>
</dbReference>
<dbReference type="PANTHER" id="PTHR47894:SF1">
    <property type="entry name" value="HTH-TYPE TRANSCRIPTIONAL REGULATOR VQSM"/>
    <property type="match status" value="1"/>
</dbReference>
<feature type="domain" description="HTH araC/xylS-type" evidence="4">
    <location>
        <begin position="203"/>
        <end position="303"/>
    </location>
</feature>
<proteinExistence type="predicted"/>
<dbReference type="InterPro" id="IPR009057">
    <property type="entry name" value="Homeodomain-like_sf"/>
</dbReference>
<dbReference type="PROSITE" id="PS01124">
    <property type="entry name" value="HTH_ARAC_FAMILY_2"/>
    <property type="match status" value="1"/>
</dbReference>